<evidence type="ECO:0000313" key="3">
    <source>
        <dbReference type="Proteomes" id="UP000800093"/>
    </source>
</evidence>
<dbReference type="Pfam" id="PF06487">
    <property type="entry name" value="SAP18"/>
    <property type="match status" value="1"/>
</dbReference>
<proteinExistence type="predicted"/>
<evidence type="ECO:0000256" key="1">
    <source>
        <dbReference type="SAM" id="MobiDB-lite"/>
    </source>
</evidence>
<accession>A0A9P4JZP0</accession>
<dbReference type="InterPro" id="IPR010516">
    <property type="entry name" value="SAP18"/>
</dbReference>
<feature type="region of interest" description="Disordered" evidence="1">
    <location>
        <begin position="32"/>
        <end position="57"/>
    </location>
</feature>
<feature type="compositionally biased region" description="Basic and acidic residues" evidence="1">
    <location>
        <begin position="40"/>
        <end position="50"/>
    </location>
</feature>
<dbReference type="OrthoDB" id="440566at2759"/>
<organism evidence="2 3">
    <name type="scientific">Lojkania enalia</name>
    <dbReference type="NCBI Taxonomy" id="147567"/>
    <lineage>
        <taxon>Eukaryota</taxon>
        <taxon>Fungi</taxon>
        <taxon>Dikarya</taxon>
        <taxon>Ascomycota</taxon>
        <taxon>Pezizomycotina</taxon>
        <taxon>Dothideomycetes</taxon>
        <taxon>Pleosporomycetidae</taxon>
        <taxon>Pleosporales</taxon>
        <taxon>Pleosporales incertae sedis</taxon>
        <taxon>Lojkania</taxon>
    </lineage>
</organism>
<reference evidence="3" key="1">
    <citation type="journal article" date="2020" name="Stud. Mycol.">
        <title>101 Dothideomycetes genomes: A test case for predicting lifestyles and emergence of pathogens.</title>
        <authorList>
            <person name="Haridas S."/>
            <person name="Albert R."/>
            <person name="Binder M."/>
            <person name="Bloem J."/>
            <person name="LaButti K."/>
            <person name="Salamov A."/>
            <person name="Andreopoulos B."/>
            <person name="Baker S."/>
            <person name="Barry K."/>
            <person name="Bills G."/>
            <person name="Bluhm B."/>
            <person name="Cannon C."/>
            <person name="Castanera R."/>
            <person name="Culley D."/>
            <person name="Daum C."/>
            <person name="Ezra D."/>
            <person name="Gonzalez J."/>
            <person name="Henrissat B."/>
            <person name="Kuo A."/>
            <person name="Liang C."/>
            <person name="Lipzen A."/>
            <person name="Lutzoni F."/>
            <person name="Magnuson J."/>
            <person name="Mondo S."/>
            <person name="Nolan M."/>
            <person name="Ohm R."/>
            <person name="Pangilinan J."/>
            <person name="Park H.-J."/>
            <person name="Ramirez L."/>
            <person name="Alfaro M."/>
            <person name="Sun H."/>
            <person name="Tritt A."/>
            <person name="Yoshinaga Y."/>
            <person name="Zwiers L.-H."/>
            <person name="Turgeon B."/>
            <person name="Goodwin S."/>
            <person name="Spatafora J."/>
            <person name="Crous P."/>
            <person name="Grigoriev I."/>
        </authorList>
    </citation>
    <scope>NUCLEOTIDE SEQUENCE [LARGE SCALE GENOMIC DNA]</scope>
    <source>
        <strain evidence="3">CBS 304.66</strain>
    </source>
</reference>
<dbReference type="EMBL" id="ML986712">
    <property type="protein sequence ID" value="KAF2259311.1"/>
    <property type="molecule type" value="Genomic_DNA"/>
</dbReference>
<protein>
    <submittedName>
        <fullName evidence="2">Uncharacterized protein</fullName>
    </submittedName>
</protein>
<feature type="region of interest" description="Disordered" evidence="1">
    <location>
        <begin position="107"/>
        <end position="203"/>
    </location>
</feature>
<feature type="compositionally biased region" description="Gly residues" evidence="1">
    <location>
        <begin position="113"/>
        <end position="124"/>
    </location>
</feature>
<dbReference type="Gene3D" id="3.10.20.550">
    <property type="entry name" value="ASAP complex, SAP18 subunit"/>
    <property type="match status" value="1"/>
</dbReference>
<name>A0A9P4JZP0_9PLEO</name>
<sequence length="203" mass="21418">MVYADLQTRLGAPARYISRELGSVVIGEEAEFGATDQSNDQDRDTARDGDTGMTGAGEGVNLKIALNNLTGEPSRTLSDAKFVIGDYICCAILTPLADGSVAPAPLPPARGPAGRGGRENGFGRGDYAFGRGMRSGRYDDGGRGGRFDDGGRGGRYDDGGRGGRYDDRRGNGGLPVGEWRRGEAPPSEGYWRGGGRGRGRGRW</sequence>
<evidence type="ECO:0000313" key="2">
    <source>
        <dbReference type="EMBL" id="KAF2259311.1"/>
    </source>
</evidence>
<comment type="caution">
    <text evidence="2">The sequence shown here is derived from an EMBL/GenBank/DDBJ whole genome shotgun (WGS) entry which is preliminary data.</text>
</comment>
<feature type="compositionally biased region" description="Basic and acidic residues" evidence="1">
    <location>
        <begin position="136"/>
        <end position="170"/>
    </location>
</feature>
<dbReference type="Proteomes" id="UP000800093">
    <property type="component" value="Unassembled WGS sequence"/>
</dbReference>
<gene>
    <name evidence="2" type="ORF">CC78DRAFT_537159</name>
</gene>
<dbReference type="AlphaFoldDB" id="A0A9P4JZP0"/>
<keyword evidence="3" id="KW-1185">Reference proteome</keyword>
<dbReference type="InterPro" id="IPR042534">
    <property type="entry name" value="SAP18_sf"/>
</dbReference>